<dbReference type="InterPro" id="IPR004589">
    <property type="entry name" value="DNA_helicase_ATP-dep_RecQ"/>
</dbReference>
<dbReference type="GO" id="GO:0000724">
    <property type="term" value="P:double-strand break repair via homologous recombination"/>
    <property type="evidence" value="ECO:0007669"/>
    <property type="project" value="TreeGrafter"/>
</dbReference>
<dbReference type="CDD" id="cd03884">
    <property type="entry name" value="M20_bAS"/>
    <property type="match status" value="1"/>
</dbReference>
<dbReference type="SUPFAM" id="SSF53187">
    <property type="entry name" value="Zn-dependent exopeptidases"/>
    <property type="match status" value="1"/>
</dbReference>
<dbReference type="SMART" id="SM00487">
    <property type="entry name" value="DEXDc"/>
    <property type="match status" value="1"/>
</dbReference>
<dbReference type="OrthoDB" id="10261556at2759"/>
<keyword evidence="6" id="KW-0067">ATP-binding</keyword>
<evidence type="ECO:0000256" key="5">
    <source>
        <dbReference type="ARBA" id="ARBA00022806"/>
    </source>
</evidence>
<proteinExistence type="inferred from homology"/>
<gene>
    <name evidence="12" type="ORF">FHL15_007432</name>
</gene>
<keyword evidence="5" id="KW-0347">Helicase</keyword>
<dbReference type="Gene3D" id="1.10.10.10">
    <property type="entry name" value="Winged helix-like DNA-binding domain superfamily/Winged helix DNA-binding domain"/>
    <property type="match status" value="1"/>
</dbReference>
<dbReference type="GO" id="GO:0005634">
    <property type="term" value="C:nucleus"/>
    <property type="evidence" value="ECO:0007669"/>
    <property type="project" value="TreeGrafter"/>
</dbReference>
<dbReference type="SMART" id="SM00490">
    <property type="entry name" value="HELICc"/>
    <property type="match status" value="1"/>
</dbReference>
<keyword evidence="3" id="KW-0547">Nucleotide-binding</keyword>
<dbReference type="STRING" id="2512241.A0A553HUL5"/>
<dbReference type="GO" id="GO:0003676">
    <property type="term" value="F:nucleic acid binding"/>
    <property type="evidence" value="ECO:0007669"/>
    <property type="project" value="InterPro"/>
</dbReference>
<dbReference type="Pfam" id="PF12697">
    <property type="entry name" value="Abhydrolase_6"/>
    <property type="match status" value="1"/>
</dbReference>
<dbReference type="Gene3D" id="3.40.50.1820">
    <property type="entry name" value="alpha/beta hydrolase"/>
    <property type="match status" value="1"/>
</dbReference>
<dbReference type="NCBIfam" id="TIGR01879">
    <property type="entry name" value="hydantase"/>
    <property type="match status" value="1"/>
</dbReference>
<dbReference type="InterPro" id="IPR011650">
    <property type="entry name" value="Peptidase_M20_dimer"/>
</dbReference>
<dbReference type="PANTHER" id="PTHR13710">
    <property type="entry name" value="DNA HELICASE RECQ FAMILY MEMBER"/>
    <property type="match status" value="1"/>
</dbReference>
<comment type="similarity">
    <text evidence="1">Belongs to the helicase family. RecQ subfamily.</text>
</comment>
<dbReference type="EMBL" id="VFLP01000043">
    <property type="protein sequence ID" value="TRX91650.1"/>
    <property type="molecule type" value="Genomic_DNA"/>
</dbReference>
<dbReference type="SUPFAM" id="SSF52540">
    <property type="entry name" value="P-loop containing nucleoside triphosphate hydrolases"/>
    <property type="match status" value="1"/>
</dbReference>
<dbReference type="NCBIfam" id="TIGR00614">
    <property type="entry name" value="recQ_fam"/>
    <property type="match status" value="1"/>
</dbReference>
<organism evidence="12 13">
    <name type="scientific">Xylaria flabelliformis</name>
    <dbReference type="NCBI Taxonomy" id="2512241"/>
    <lineage>
        <taxon>Eukaryota</taxon>
        <taxon>Fungi</taxon>
        <taxon>Dikarya</taxon>
        <taxon>Ascomycota</taxon>
        <taxon>Pezizomycotina</taxon>
        <taxon>Sordariomycetes</taxon>
        <taxon>Xylariomycetidae</taxon>
        <taxon>Xylariales</taxon>
        <taxon>Xylariaceae</taxon>
        <taxon>Xylaria</taxon>
    </lineage>
</organism>
<dbReference type="PROSITE" id="PS51192">
    <property type="entry name" value="HELICASE_ATP_BIND_1"/>
    <property type="match status" value="1"/>
</dbReference>
<feature type="domain" description="Helicase ATP-binding" evidence="10">
    <location>
        <begin position="979"/>
        <end position="1168"/>
    </location>
</feature>
<dbReference type="Proteomes" id="UP000319160">
    <property type="component" value="Unassembled WGS sequence"/>
</dbReference>
<evidence type="ECO:0000259" key="11">
    <source>
        <dbReference type="PROSITE" id="PS51194"/>
    </source>
</evidence>
<dbReference type="InterPro" id="IPR014001">
    <property type="entry name" value="Helicase_ATP-bd"/>
</dbReference>
<dbReference type="Gene3D" id="3.30.70.360">
    <property type="match status" value="1"/>
</dbReference>
<dbReference type="PANTHER" id="PTHR13710:SF120">
    <property type="entry name" value="BIFUNCTIONAL 3'-5' EXONUCLEASE_ATP-DEPENDENT HELICASE WRN"/>
    <property type="match status" value="1"/>
</dbReference>
<dbReference type="InterPro" id="IPR027417">
    <property type="entry name" value="P-loop_NTPase"/>
</dbReference>
<dbReference type="EC" id="5.6.2.4" evidence="8"/>
<evidence type="ECO:0000256" key="9">
    <source>
        <dbReference type="SAM" id="MobiDB-lite"/>
    </source>
</evidence>
<comment type="caution">
    <text evidence="12">The sequence shown here is derived from an EMBL/GenBank/DDBJ whole genome shotgun (WGS) entry which is preliminary data.</text>
</comment>
<evidence type="ECO:0000313" key="13">
    <source>
        <dbReference type="Proteomes" id="UP000319160"/>
    </source>
</evidence>
<dbReference type="GO" id="GO:0005694">
    <property type="term" value="C:chromosome"/>
    <property type="evidence" value="ECO:0007669"/>
    <property type="project" value="TreeGrafter"/>
</dbReference>
<evidence type="ECO:0000256" key="3">
    <source>
        <dbReference type="ARBA" id="ARBA00022741"/>
    </source>
</evidence>
<evidence type="ECO:0000256" key="1">
    <source>
        <dbReference type="ARBA" id="ARBA00005446"/>
    </source>
</evidence>
<evidence type="ECO:0000256" key="6">
    <source>
        <dbReference type="ARBA" id="ARBA00022840"/>
    </source>
</evidence>
<dbReference type="Pfam" id="PF00271">
    <property type="entry name" value="Helicase_C"/>
    <property type="match status" value="1"/>
</dbReference>
<accession>A0A553HUL5</accession>
<comment type="similarity">
    <text evidence="2">Belongs to the peptidase M20A family.</text>
</comment>
<dbReference type="Gene3D" id="3.40.50.300">
    <property type="entry name" value="P-loop containing nucleotide triphosphate hydrolases"/>
    <property type="match status" value="2"/>
</dbReference>
<dbReference type="GO" id="GO:0005524">
    <property type="term" value="F:ATP binding"/>
    <property type="evidence" value="ECO:0007669"/>
    <property type="project" value="UniProtKB-KW"/>
</dbReference>
<comment type="catalytic activity">
    <reaction evidence="7">
        <text>Couples ATP hydrolysis with the unwinding of duplex DNA by translocating in the 3'-5' direction.</text>
        <dbReference type="EC" id="5.6.2.4"/>
    </reaction>
</comment>
<dbReference type="GO" id="GO:0005737">
    <property type="term" value="C:cytoplasm"/>
    <property type="evidence" value="ECO:0007669"/>
    <property type="project" value="TreeGrafter"/>
</dbReference>
<evidence type="ECO:0000256" key="7">
    <source>
        <dbReference type="ARBA" id="ARBA00034617"/>
    </source>
</evidence>
<dbReference type="GO" id="GO:0043138">
    <property type="term" value="F:3'-5' DNA helicase activity"/>
    <property type="evidence" value="ECO:0007669"/>
    <property type="project" value="UniProtKB-EC"/>
</dbReference>
<dbReference type="GO" id="GO:0016813">
    <property type="term" value="F:hydrolase activity, acting on carbon-nitrogen (but not peptide) bonds, in linear amidines"/>
    <property type="evidence" value="ECO:0007669"/>
    <property type="project" value="InterPro"/>
</dbReference>
<dbReference type="Gene3D" id="3.40.630.10">
    <property type="entry name" value="Zn peptidases"/>
    <property type="match status" value="1"/>
</dbReference>
<sequence>MVVINCNLAYALAAVLHYTSLKIKFPACCSRQINELGLPCLKEGGIPTCLLRQTPSELSSVERNIITMSTFPTDNTKPGIVLVTGAWHTPIHFEVLRVALESQGYETYVPRLPTLGTTGLTWRDDAEAIQKTVEKRMDEGKEFIIAAHSYGGIPGCGATKGFTVHDRAAAGKKGGFRAILFIAAFTIPEPGLDLLTAFGGHFPAWMAHELPYISNSSSFVHPTAKYAFYNDLPQEDADRYFELLERQSQDAYQLPVDCVPSNCGIPHTFLVCENDQAMLLPFQEMLIAKNPTLKVERCTAGHSPFITQPERVIEVLSMMMWGDRSRSAHRLPVQSRAESKLSGSRQFVNADATRNLFMGQRKTMGEVSYTLLTFEKSSFISLIWIRVSGPNDTGMSRLALSDTDKKARDWFVETTSSLGCDVKVDAMGNIFAVRPGRRDGPATFAGSHLDTQPSGGRYDGILGIQAGIEMLRALKDYQVETEFPVGVVNWTNEEGARFPISMVSSGVWAEDIPLETAHNLREVGGGTATMRSELERIGYLGSIPASYKSMPMAAHFELHIEQGPLLEAEKQKVGVVHGVQAYRWFTVEVAGRDAHTGTTPLGNRADAMLLAARLITHSHRLATKHSALASTGILTLTPGSTNTIPGHVSFTLDVRAPADSTVDAMEADLKRDFAALAAGENIGGLLDGATPSKPLEVSWRTDSVSPATQFHPDCIDAVRASAEAVTGDRKLVRDMTSGAGHDSVYASRHCPTSMIFVPSKNGVSHNPEEYTSPEDCAIGARVLMQSVLRFDRMRATMMTGDEEISRGKILRGTGNGYLDLVCEVGSAELQRHPPINVDKDPLKNRSTGLGCHFVSARFYTNTSSIPMNFFRYQVCRIGASPWKASVRLSTSITKIYTPNTLRTMSDYGSGDELLDDVDVDALISTASKRVNQSHDDNGQHASKRTRHASGHEQYDSIARSILKQKFGYDDFRHEQAAAIRAILRGENALVVFPTGAGKSLCYQIPGLAFPQLDAAGLTERQSKTAAIGSGITIVVSPLIALMKDQVDALRRRGIAAACLDSTKTYEEVKDINASMQEGKLRILYCAPERLNNEGFVESIKYVPGGIRLVAVDEAHCISEWGHSFRPDYLKVARFVMEIKAERVICLTATATPRVAEDVRKAFDISESNVFRTSPYRPNLQLRAEAVKTKDDKFPRLLTFLKAHDGPTLVYVTVQKQAEELADRLCKAGHSAAAFHAGLPTERKMQTQDAFMAGDVRIVVATIAFGMGIDKADIRNILHYDISSTIEEYSQQVGRAGRDGKPSFCMLYLCRDDFWLRESFVRGDLPSRQSLQRLLEDIFIHQPTVKEPGGSEVIKLSQLALGKEHDVRSNPLGIILATIELRFGLIRAVTPEYSSYQFEPGPGYDTRIKQDKSAEAKAIYSHSKKAKKYYNIDVNAVAKDAGLVRADLIRKLNQFNDQGLIKLKVSGVVNRYKILKKLPSTPKEVGKITDKLHAEMEDRETDAMGRFQAVCDMLTDSKCFAQALTGYFGMDLPDGKSKCGHCTYCLTGKPVTLPSKPKPPVDMVGINDILDTCDVRDDPRFLARIAFGIKSPRVTQLKLDKTSVFGSLEDHDFESLLKEFTKACERAGFNPNEKFG</sequence>
<keyword evidence="4" id="KW-0378">Hydrolase</keyword>
<dbReference type="InterPro" id="IPR011545">
    <property type="entry name" value="DEAD/DEAH_box_helicase_dom"/>
</dbReference>
<evidence type="ECO:0000259" key="10">
    <source>
        <dbReference type="PROSITE" id="PS51192"/>
    </source>
</evidence>
<evidence type="ECO:0000256" key="4">
    <source>
        <dbReference type="ARBA" id="ARBA00022801"/>
    </source>
</evidence>
<protein>
    <recommendedName>
        <fullName evidence="8">DNA 3'-5' helicase</fullName>
        <ecNumber evidence="8">5.6.2.4</ecNumber>
    </recommendedName>
</protein>
<dbReference type="SUPFAM" id="SSF55031">
    <property type="entry name" value="Bacterial exopeptidase dimerisation domain"/>
    <property type="match status" value="1"/>
</dbReference>
<feature type="region of interest" description="Disordered" evidence="9">
    <location>
        <begin position="928"/>
        <end position="952"/>
    </location>
</feature>
<dbReference type="InterPro" id="IPR029058">
    <property type="entry name" value="AB_hydrolase_fold"/>
</dbReference>
<dbReference type="CDD" id="cd18018">
    <property type="entry name" value="DEXHc_RecQ4-like"/>
    <property type="match status" value="1"/>
</dbReference>
<keyword evidence="13" id="KW-1185">Reference proteome</keyword>
<evidence type="ECO:0000256" key="2">
    <source>
        <dbReference type="ARBA" id="ARBA00006247"/>
    </source>
</evidence>
<dbReference type="Pfam" id="PF07687">
    <property type="entry name" value="M20_dimer"/>
    <property type="match status" value="1"/>
</dbReference>
<dbReference type="InterPro" id="IPR010158">
    <property type="entry name" value="Amidase_Cbmase"/>
</dbReference>
<dbReference type="InterPro" id="IPR036264">
    <property type="entry name" value="Bact_exopeptidase_dim_dom"/>
</dbReference>
<feature type="domain" description="Helicase C-terminal" evidence="11">
    <location>
        <begin position="1192"/>
        <end position="1345"/>
    </location>
</feature>
<dbReference type="InterPro" id="IPR001650">
    <property type="entry name" value="Helicase_C-like"/>
</dbReference>
<reference evidence="13" key="1">
    <citation type="submission" date="2019-06" db="EMBL/GenBank/DDBJ databases">
        <title>Draft genome sequence of the griseofulvin-producing fungus Xylaria cubensis strain G536.</title>
        <authorList>
            <person name="Mead M.E."/>
            <person name="Raja H.A."/>
            <person name="Steenwyk J.L."/>
            <person name="Knowles S.L."/>
            <person name="Oberlies N.H."/>
            <person name="Rokas A."/>
        </authorList>
    </citation>
    <scope>NUCLEOTIDE SEQUENCE [LARGE SCALE GENOMIC DNA]</scope>
    <source>
        <strain evidence="13">G536</strain>
    </source>
</reference>
<dbReference type="Pfam" id="PF01546">
    <property type="entry name" value="Peptidase_M20"/>
    <property type="match status" value="1"/>
</dbReference>
<dbReference type="Pfam" id="PF00270">
    <property type="entry name" value="DEAD"/>
    <property type="match status" value="1"/>
</dbReference>
<dbReference type="SUPFAM" id="SSF53474">
    <property type="entry name" value="alpha/beta-Hydrolases"/>
    <property type="match status" value="1"/>
</dbReference>
<dbReference type="InterPro" id="IPR000073">
    <property type="entry name" value="AB_hydrolase_1"/>
</dbReference>
<evidence type="ECO:0000313" key="12">
    <source>
        <dbReference type="EMBL" id="TRX91650.1"/>
    </source>
</evidence>
<evidence type="ECO:0000256" key="8">
    <source>
        <dbReference type="ARBA" id="ARBA00034808"/>
    </source>
</evidence>
<name>A0A553HUL5_9PEZI</name>
<dbReference type="GO" id="GO:0009378">
    <property type="term" value="F:four-way junction helicase activity"/>
    <property type="evidence" value="ECO:0007669"/>
    <property type="project" value="TreeGrafter"/>
</dbReference>
<dbReference type="InterPro" id="IPR002933">
    <property type="entry name" value="Peptidase_M20"/>
</dbReference>
<dbReference type="InterPro" id="IPR036388">
    <property type="entry name" value="WH-like_DNA-bd_sf"/>
</dbReference>
<dbReference type="PROSITE" id="PS51194">
    <property type="entry name" value="HELICASE_CTER"/>
    <property type="match status" value="1"/>
</dbReference>